<dbReference type="EMBL" id="DF968197">
    <property type="protein sequence ID" value="GAP45855.1"/>
    <property type="molecule type" value="Genomic_DNA"/>
</dbReference>
<gene>
    <name evidence="1" type="ORF">SAZU_0585</name>
</gene>
<proteinExistence type="predicted"/>
<sequence length="234" mass="26376">MHAEFERRALPAGRPLQLAVRIEGLALNSNPLRNRAASSPRQRLAPWARGRVPPALDDPVVCVEEVPGQLGLFAPWTRTFTRAHRQRIPDFPEVQALLQAMAVERRVGQTWHFHTEEGARLALAARSPDERLVRPETLADLPQMAPTLHEALKRAGLLAPPRPRLVPSWMSAGLGSCRECLAWTNERDQRCAPCLEWGAGRQPGPCHRCGRLLPLRGVRPDRDRRDRVLTRDLR</sequence>
<reference evidence="1" key="1">
    <citation type="journal article" date="2015" name="Genome Announc.">
        <title>Draft Genome Sequence of Thiostrepton-Producing Streptomyces azureus ATCC 14921.</title>
        <authorList>
            <person name="Sakihara K."/>
            <person name="Maeda J."/>
            <person name="Tashiro K."/>
            <person name="Fujino Y."/>
            <person name="Kuhara S."/>
            <person name="Ohshima T."/>
            <person name="Ogata S."/>
            <person name="Doi K."/>
        </authorList>
    </citation>
    <scope>NUCLEOTIDE SEQUENCE [LARGE SCALE GENOMIC DNA]</scope>
    <source>
        <strain evidence="1">ATCC14921</strain>
    </source>
</reference>
<evidence type="ECO:0000313" key="1">
    <source>
        <dbReference type="EMBL" id="GAP45855.1"/>
    </source>
</evidence>
<dbReference type="Proteomes" id="UP000053859">
    <property type="component" value="Unassembled WGS sequence"/>
</dbReference>
<name>A0A0K8PDB1_STRAJ</name>
<organism evidence="1 2">
    <name type="scientific">Streptomyces azureus</name>
    <dbReference type="NCBI Taxonomy" id="146537"/>
    <lineage>
        <taxon>Bacteria</taxon>
        <taxon>Bacillati</taxon>
        <taxon>Actinomycetota</taxon>
        <taxon>Actinomycetes</taxon>
        <taxon>Kitasatosporales</taxon>
        <taxon>Streptomycetaceae</taxon>
        <taxon>Streptomyces</taxon>
    </lineage>
</organism>
<evidence type="ECO:0000313" key="2">
    <source>
        <dbReference type="Proteomes" id="UP000053859"/>
    </source>
</evidence>
<accession>A0A0K8PDB1</accession>
<dbReference type="RefSeq" id="WP_059414651.1">
    <property type="nucleotide sequence ID" value="NZ_DF968197.1"/>
</dbReference>
<dbReference type="OrthoDB" id="3216692at2"/>
<keyword evidence="2" id="KW-1185">Reference proteome</keyword>
<protein>
    <submittedName>
        <fullName evidence="1">Uncharacterized protein</fullName>
    </submittedName>
</protein>
<dbReference type="AlphaFoldDB" id="A0A0K8PDB1"/>
<dbReference type="PATRIC" id="fig|146537.3.peg.615"/>